<comment type="caution">
    <text evidence="2">The sequence shown here is derived from an EMBL/GenBank/DDBJ whole genome shotgun (WGS) entry which is preliminary data.</text>
</comment>
<keyword evidence="1" id="KW-0472">Membrane</keyword>
<organism evidence="2 3">
    <name type="scientific">Porcincola intestinalis</name>
    <dbReference type="NCBI Taxonomy" id="2606632"/>
    <lineage>
        <taxon>Bacteria</taxon>
        <taxon>Bacillati</taxon>
        <taxon>Bacillota</taxon>
        <taxon>Clostridia</taxon>
        <taxon>Lachnospirales</taxon>
        <taxon>Lachnospiraceae</taxon>
        <taxon>Porcincola</taxon>
    </lineage>
</organism>
<accession>A0A6L5X7L7</accession>
<keyword evidence="1" id="KW-1133">Transmembrane helix</keyword>
<name>A0A6L5X7L7_9FIRM</name>
<reference evidence="2 3" key="1">
    <citation type="submission" date="2019-08" db="EMBL/GenBank/DDBJ databases">
        <title>In-depth cultivation of the pig gut microbiome towards novel bacterial diversity and tailored functional studies.</title>
        <authorList>
            <person name="Wylensek D."/>
            <person name="Hitch T.C.A."/>
            <person name="Clavel T."/>
        </authorList>
    </citation>
    <scope>NUCLEOTIDE SEQUENCE [LARGE SCALE GENOMIC DNA]</scope>
    <source>
        <strain evidence="2 3">Oil+RF-744-WCA-WT-11</strain>
    </source>
</reference>
<protein>
    <submittedName>
        <fullName evidence="2">Uncharacterized protein</fullName>
    </submittedName>
</protein>
<evidence type="ECO:0000313" key="2">
    <source>
        <dbReference type="EMBL" id="MSS15567.1"/>
    </source>
</evidence>
<dbReference type="Proteomes" id="UP000481852">
    <property type="component" value="Unassembled WGS sequence"/>
</dbReference>
<dbReference type="EMBL" id="VULZ01000013">
    <property type="protein sequence ID" value="MSS15567.1"/>
    <property type="molecule type" value="Genomic_DNA"/>
</dbReference>
<proteinExistence type="predicted"/>
<keyword evidence="1" id="KW-0812">Transmembrane</keyword>
<dbReference type="AlphaFoldDB" id="A0A6L5X7L7"/>
<dbReference type="RefSeq" id="WP_154526552.1">
    <property type="nucleotide sequence ID" value="NZ_VULZ01000013.1"/>
</dbReference>
<sequence length="65" mass="7822">MPTVLLIIWAAIATIGWMKWKVALKMLLYVLLRKGIEPPSNEEIAAYREDFEKDWIRERFEREEN</sequence>
<evidence type="ECO:0000313" key="3">
    <source>
        <dbReference type="Proteomes" id="UP000481852"/>
    </source>
</evidence>
<gene>
    <name evidence="2" type="ORF">FYJ35_11065</name>
</gene>
<keyword evidence="3" id="KW-1185">Reference proteome</keyword>
<evidence type="ECO:0000256" key="1">
    <source>
        <dbReference type="SAM" id="Phobius"/>
    </source>
</evidence>
<feature type="transmembrane region" description="Helical" evidence="1">
    <location>
        <begin position="6"/>
        <end position="24"/>
    </location>
</feature>